<dbReference type="OrthoDB" id="43507at2759"/>
<dbReference type="GeneID" id="20227350"/>
<reference evidence="2 3" key="1">
    <citation type="journal article" date="2011" name="Proc. Natl. Acad. Sci. U.S.A.">
        <title>Niche of harmful alga Aureococcus anophagefferens revealed through ecogenomics.</title>
        <authorList>
            <person name="Gobler C.J."/>
            <person name="Berry D.L."/>
            <person name="Dyhrman S.T."/>
            <person name="Wilhelm S.W."/>
            <person name="Salamov A."/>
            <person name="Lobanov A.V."/>
            <person name="Zhang Y."/>
            <person name="Collier J.L."/>
            <person name="Wurch L.L."/>
            <person name="Kustka A.B."/>
            <person name="Dill B.D."/>
            <person name="Shah M."/>
            <person name="VerBerkmoes N.C."/>
            <person name="Kuo A."/>
            <person name="Terry A."/>
            <person name="Pangilinan J."/>
            <person name="Lindquist E.A."/>
            <person name="Lucas S."/>
            <person name="Paulsen I.T."/>
            <person name="Hattenrath-Lehmann T.K."/>
            <person name="Talmage S.C."/>
            <person name="Walker E.A."/>
            <person name="Koch F."/>
            <person name="Burson A.M."/>
            <person name="Marcoval M.A."/>
            <person name="Tang Y.Z."/>
            <person name="Lecleir G.R."/>
            <person name="Coyne K.J."/>
            <person name="Berg G.M."/>
            <person name="Bertrand E.M."/>
            <person name="Saito M.A."/>
            <person name="Gladyshev V.N."/>
            <person name="Grigoriev I.V."/>
        </authorList>
    </citation>
    <scope>NUCLEOTIDE SEQUENCE [LARGE SCALE GENOMIC DNA]</scope>
    <source>
        <strain evidence="3">CCMP 1984</strain>
    </source>
</reference>
<gene>
    <name evidence="2" type="ORF">AURANDRAFT_69243</name>
</gene>
<keyword evidence="3" id="KW-1185">Reference proteome</keyword>
<sequence length="127" mass="13974">ASGTCGYAAMEHDEQWARCCCRDTTFCCPQGEWRESCLSRDDWEDEWEDEEDDEWDRHHDADEDAIFAMLHEVHVLVVVVIVLLALLIVVLLAIAGLKYKAQAAAGSAIAAMGVELSTAGPSAYSVV</sequence>
<protein>
    <submittedName>
        <fullName evidence="2">Uncharacterized protein</fullName>
    </submittedName>
</protein>
<evidence type="ECO:0000313" key="2">
    <source>
        <dbReference type="EMBL" id="EGB02053.1"/>
    </source>
</evidence>
<feature type="non-terminal residue" evidence="2">
    <location>
        <position position="1"/>
    </location>
</feature>
<name>F0YS57_AURAN</name>
<evidence type="ECO:0000256" key="1">
    <source>
        <dbReference type="SAM" id="Phobius"/>
    </source>
</evidence>
<dbReference type="KEGG" id="aaf:AURANDRAFT_69243"/>
<feature type="transmembrane region" description="Helical" evidence="1">
    <location>
        <begin position="73"/>
        <end position="97"/>
    </location>
</feature>
<dbReference type="Proteomes" id="UP000002729">
    <property type="component" value="Unassembled WGS sequence"/>
</dbReference>
<dbReference type="RefSeq" id="XP_009043249.1">
    <property type="nucleotide sequence ID" value="XM_009045001.1"/>
</dbReference>
<keyword evidence="1" id="KW-0812">Transmembrane</keyword>
<proteinExistence type="predicted"/>
<organism evidence="3">
    <name type="scientific">Aureococcus anophagefferens</name>
    <name type="common">Harmful bloom alga</name>
    <dbReference type="NCBI Taxonomy" id="44056"/>
    <lineage>
        <taxon>Eukaryota</taxon>
        <taxon>Sar</taxon>
        <taxon>Stramenopiles</taxon>
        <taxon>Ochrophyta</taxon>
        <taxon>Pelagophyceae</taxon>
        <taxon>Pelagomonadales</taxon>
        <taxon>Pelagomonadaceae</taxon>
        <taxon>Aureococcus</taxon>
    </lineage>
</organism>
<dbReference type="AlphaFoldDB" id="F0YS57"/>
<accession>F0YS57</accession>
<evidence type="ECO:0000313" key="3">
    <source>
        <dbReference type="Proteomes" id="UP000002729"/>
    </source>
</evidence>
<dbReference type="EMBL" id="GL833857">
    <property type="protein sequence ID" value="EGB02053.1"/>
    <property type="molecule type" value="Genomic_DNA"/>
</dbReference>
<dbReference type="InParanoid" id="F0YS57"/>
<keyword evidence="1" id="KW-0472">Membrane</keyword>
<keyword evidence="1" id="KW-1133">Transmembrane helix</keyword>